<name>A0ABR3XAC4_9EURO</name>
<keyword evidence="2 3" id="KW-0802">TPR repeat</keyword>
<organism evidence="4 5">
    <name type="scientific">Paecilomyces lecythidis</name>
    <dbReference type="NCBI Taxonomy" id="3004212"/>
    <lineage>
        <taxon>Eukaryota</taxon>
        <taxon>Fungi</taxon>
        <taxon>Dikarya</taxon>
        <taxon>Ascomycota</taxon>
        <taxon>Pezizomycotina</taxon>
        <taxon>Eurotiomycetes</taxon>
        <taxon>Eurotiomycetidae</taxon>
        <taxon>Eurotiales</taxon>
        <taxon>Thermoascaceae</taxon>
        <taxon>Paecilomyces</taxon>
    </lineage>
</organism>
<keyword evidence="5" id="KW-1185">Reference proteome</keyword>
<dbReference type="EMBL" id="JAVDPF010000024">
    <property type="protein sequence ID" value="KAL1872563.1"/>
    <property type="molecule type" value="Genomic_DNA"/>
</dbReference>
<dbReference type="SMART" id="SM00028">
    <property type="entry name" value="TPR"/>
    <property type="match status" value="11"/>
</dbReference>
<dbReference type="Gene3D" id="1.25.40.10">
    <property type="entry name" value="Tetratricopeptide repeat domain"/>
    <property type="match status" value="4"/>
</dbReference>
<reference evidence="4 5" key="1">
    <citation type="journal article" date="2024" name="IMA Fungus">
        <title>IMA Genome - F19 : A genome assembly and annotation guide to empower mycologists, including annotated draft genome sequences of Ceratocystis pirilliformis, Diaporthe australafricana, Fusarium ophioides, Paecilomyces lecythidis, and Sporothrix stenoceras.</title>
        <authorList>
            <person name="Aylward J."/>
            <person name="Wilson A.M."/>
            <person name="Visagie C.M."/>
            <person name="Spraker J."/>
            <person name="Barnes I."/>
            <person name="Buitendag C."/>
            <person name="Ceriani C."/>
            <person name="Del Mar Angel L."/>
            <person name="du Plessis D."/>
            <person name="Fuchs T."/>
            <person name="Gasser K."/>
            <person name="Kramer D."/>
            <person name="Li W."/>
            <person name="Munsamy K."/>
            <person name="Piso A."/>
            <person name="Price J.L."/>
            <person name="Sonnekus B."/>
            <person name="Thomas C."/>
            <person name="van der Nest A."/>
            <person name="van Dijk A."/>
            <person name="van Heerden A."/>
            <person name="van Vuuren N."/>
            <person name="Yilmaz N."/>
            <person name="Duong T.A."/>
            <person name="van der Merwe N.A."/>
            <person name="Wingfield M.J."/>
            <person name="Wingfield B.D."/>
        </authorList>
    </citation>
    <scope>NUCLEOTIDE SEQUENCE [LARGE SCALE GENOMIC DNA]</scope>
    <source>
        <strain evidence="4 5">CMW 18167</strain>
    </source>
</reference>
<feature type="repeat" description="TPR" evidence="3">
    <location>
        <begin position="1023"/>
        <end position="1056"/>
    </location>
</feature>
<feature type="repeat" description="TPR" evidence="3">
    <location>
        <begin position="37"/>
        <end position="70"/>
    </location>
</feature>
<evidence type="ECO:0000313" key="5">
    <source>
        <dbReference type="Proteomes" id="UP001583193"/>
    </source>
</evidence>
<comment type="caution">
    <text evidence="4">The sequence shown here is derived from an EMBL/GenBank/DDBJ whole genome shotgun (WGS) entry which is preliminary data.</text>
</comment>
<dbReference type="PROSITE" id="PS50005">
    <property type="entry name" value="TPR"/>
    <property type="match status" value="5"/>
</dbReference>
<evidence type="ECO:0000256" key="3">
    <source>
        <dbReference type="PROSITE-ProRule" id="PRU00339"/>
    </source>
</evidence>
<evidence type="ECO:0000256" key="1">
    <source>
        <dbReference type="ARBA" id="ARBA00022737"/>
    </source>
</evidence>
<evidence type="ECO:0000256" key="2">
    <source>
        <dbReference type="ARBA" id="ARBA00022803"/>
    </source>
</evidence>
<evidence type="ECO:0000313" key="4">
    <source>
        <dbReference type="EMBL" id="KAL1872563.1"/>
    </source>
</evidence>
<proteinExistence type="predicted"/>
<dbReference type="PANTHER" id="PTHR15704">
    <property type="entry name" value="SUPERKILLER 3 PROTEIN-RELATED"/>
    <property type="match status" value="1"/>
</dbReference>
<feature type="repeat" description="TPR" evidence="3">
    <location>
        <begin position="728"/>
        <end position="761"/>
    </location>
</feature>
<dbReference type="Pfam" id="PF18833">
    <property type="entry name" value="TPR_22"/>
    <property type="match status" value="1"/>
</dbReference>
<feature type="repeat" description="TPR" evidence="3">
    <location>
        <begin position="989"/>
        <end position="1022"/>
    </location>
</feature>
<dbReference type="Proteomes" id="UP001583193">
    <property type="component" value="Unassembled WGS sequence"/>
</dbReference>
<dbReference type="InterPro" id="IPR040962">
    <property type="entry name" value="TPR_22"/>
</dbReference>
<sequence>MSGKAALKAVRTALDSKDFELAAKKASELVQQEPQNYHAHVFLGLAYDKLNNNDEAEKAYRAATKLKDSDKTAWQGLANLYEKQGSYKLDAYREITVKLAQIYADAGDRDRCQEVVDKYTNLARKKGTRSQLKQALELQLPSSSLYDVLEGRLPHPSHTYLRLIEISESEEKEFINREIGERRTRLGARIDQVTQEVKREAFQRSELDQLYKGIINWSNDDEVRRTYEEKLLQRAYDFLAVLPADEKQEKREGVLKMARDMVIIKHPFDLAWKIVLEWQDVEDFSGWDLNLLKEYIEFFPDDGLSKVLQGFLTSEISPFPKEAVINDKETKEKNTEANGEGHRETNGEISGEIAAQDRLILMAEGLDLASTSIIAHRIVSELYLTLEEYQSAVDIARKGLRNINDVVKLSGLALQNTTDAVNVTLANALISYQSPRNHPEAKQIFEGILKRKPTSTSCLLGIGLILEVDEDFAEAVDFLERALQRDATNIKIKGELSWCRALRGQLEVGLQGLEEVLADIQSSKDQNRDFKAEILYRIGYCKWELDPSASARKDRNGAYASFLASIQANMNYAPAYTSLGIFYADYKRDKNRARRCFHKAFELSSSEVEAAERLARAFADQKEWDLVEAVAQRVVDSGKAKPAPGSKRRGYSWPYAALGTVQINKQQYSKSIVSFQSALRISPQDYHSWVGLGESYHNSGRYIASTKAFEHAQTLEENLSKSDKDNIWFARYMLANVKRELGEYEEAVTRYEDVLKIRPTEFGVLIALLQTLTESSWRCLESALFHEAAQLACKAIAVATTIANDRPAVFNLWKAVGDACAIFSYVKSKASLLSFQDVTTLLAINLDEAAFDILSEIDELGGDYSSVFGFQEDGASAQSNACLYATILAYKRAVSVSADDFHAQAVAWYNLGWAEYRAYKSLSSGPTKRGKKVPRRFLKAAIRAFKRAIELEAGNSEFWNSLGVVTTNLSPKVAQHSFVRSLHLNDKSAQVWTNLGAFYLLHNDVQLANEAFTRAQSTDPDYAHAWIGQGFLALLFGDPREARGLFEHAFEISPSSSVLAKRQYTLNLFDHLLSDTSLSNEISELIQPFFALHQLHCQVPTDLAFEHLSALIAERIGEYSVAESNLRVVCSGVEAEYEETESISAQLRFAQANADAARTHLARHEFEEAVEKADTALNLSDDEDAQKVDPEGTRKLRLSAHLTAGLAHYYLKSMDQAIDMFRDALKEADDAPEVVCLLAQVLWAKGGEEEKNVAREQLFDCIERNPDHVGATTLLGAIALLDADDDAIDAVEADLESMRTRDDVDIQERAKVVKLLTVISALGLTGDLNLSEEMRHIGEATSAVMVAPGQPEGWIQLGAASGELYPAEMAVKTALQNIPPRGKLEAADLSLAYARTGRVGDSFRSIMVAPWRKDGWEELGEALSGSA</sequence>
<dbReference type="InterPro" id="IPR039226">
    <property type="entry name" value="Ski3/TTC37"/>
</dbReference>
<dbReference type="SUPFAM" id="SSF48452">
    <property type="entry name" value="TPR-like"/>
    <property type="match status" value="4"/>
</dbReference>
<keyword evidence="1" id="KW-0677">Repeat</keyword>
<dbReference type="InterPro" id="IPR011990">
    <property type="entry name" value="TPR-like_helical_dom_sf"/>
</dbReference>
<dbReference type="InterPro" id="IPR019734">
    <property type="entry name" value="TPR_rpt"/>
</dbReference>
<dbReference type="Pfam" id="PF13432">
    <property type="entry name" value="TPR_16"/>
    <property type="match status" value="1"/>
</dbReference>
<accession>A0ABR3XAC4</accession>
<gene>
    <name evidence="4" type="primary">SKI3</name>
    <name evidence="4" type="ORF">Plec18167_006681</name>
</gene>
<dbReference type="Pfam" id="PF13424">
    <property type="entry name" value="TPR_12"/>
    <property type="match status" value="1"/>
</dbReference>
<protein>
    <submittedName>
        <fullName evidence="4">Superkiller protein 3</fullName>
    </submittedName>
</protein>
<dbReference type="PANTHER" id="PTHR15704:SF7">
    <property type="entry name" value="SUPERKILLER COMPLEX PROTEIN 3"/>
    <property type="match status" value="1"/>
</dbReference>
<feature type="repeat" description="TPR" evidence="3">
    <location>
        <begin position="652"/>
        <end position="685"/>
    </location>
</feature>